<dbReference type="InterPro" id="IPR010998">
    <property type="entry name" value="Integrase_recombinase_N"/>
</dbReference>
<keyword evidence="4" id="KW-1185">Reference proteome</keyword>
<feature type="region of interest" description="Disordered" evidence="2">
    <location>
        <begin position="423"/>
        <end position="447"/>
    </location>
</feature>
<accession>A0A3N4HNL0</accession>
<gene>
    <name evidence="3" type="ORF">BJ508DRAFT_21409</name>
</gene>
<evidence type="ECO:0000313" key="4">
    <source>
        <dbReference type="Proteomes" id="UP000275078"/>
    </source>
</evidence>
<reference evidence="3 4" key="1">
    <citation type="journal article" date="2018" name="Nat. Ecol. Evol.">
        <title>Pezizomycetes genomes reveal the molecular basis of ectomycorrhizal truffle lifestyle.</title>
        <authorList>
            <person name="Murat C."/>
            <person name="Payen T."/>
            <person name="Noel B."/>
            <person name="Kuo A."/>
            <person name="Morin E."/>
            <person name="Chen J."/>
            <person name="Kohler A."/>
            <person name="Krizsan K."/>
            <person name="Balestrini R."/>
            <person name="Da Silva C."/>
            <person name="Montanini B."/>
            <person name="Hainaut M."/>
            <person name="Levati E."/>
            <person name="Barry K.W."/>
            <person name="Belfiori B."/>
            <person name="Cichocki N."/>
            <person name="Clum A."/>
            <person name="Dockter R.B."/>
            <person name="Fauchery L."/>
            <person name="Guy J."/>
            <person name="Iotti M."/>
            <person name="Le Tacon F."/>
            <person name="Lindquist E.A."/>
            <person name="Lipzen A."/>
            <person name="Malagnac F."/>
            <person name="Mello A."/>
            <person name="Molinier V."/>
            <person name="Miyauchi S."/>
            <person name="Poulain J."/>
            <person name="Riccioni C."/>
            <person name="Rubini A."/>
            <person name="Sitrit Y."/>
            <person name="Splivallo R."/>
            <person name="Traeger S."/>
            <person name="Wang M."/>
            <person name="Zifcakova L."/>
            <person name="Wipf D."/>
            <person name="Zambonelli A."/>
            <person name="Paolocci F."/>
            <person name="Nowrousian M."/>
            <person name="Ottonello S."/>
            <person name="Baldrian P."/>
            <person name="Spatafora J.W."/>
            <person name="Henrissat B."/>
            <person name="Nagy L.G."/>
            <person name="Aury J.M."/>
            <person name="Wincker P."/>
            <person name="Grigoriev I.V."/>
            <person name="Bonfante P."/>
            <person name="Martin F.M."/>
        </authorList>
    </citation>
    <scope>NUCLEOTIDE SEQUENCE [LARGE SCALE GENOMIC DNA]</scope>
    <source>
        <strain evidence="3 4">RN42</strain>
    </source>
</reference>
<dbReference type="SUPFAM" id="SSF47823">
    <property type="entry name" value="lambda integrase-like, N-terminal domain"/>
    <property type="match status" value="1"/>
</dbReference>
<name>A0A3N4HNL0_ASCIM</name>
<dbReference type="OrthoDB" id="5149081at2759"/>
<protein>
    <recommendedName>
        <fullName evidence="5">Core-binding (CB) domain-containing protein</fullName>
    </recommendedName>
</protein>
<dbReference type="AlphaFoldDB" id="A0A3N4HNL0"/>
<dbReference type="Proteomes" id="UP000275078">
    <property type="component" value="Unassembled WGS sequence"/>
</dbReference>
<feature type="compositionally biased region" description="Polar residues" evidence="2">
    <location>
        <begin position="424"/>
        <end position="433"/>
    </location>
</feature>
<evidence type="ECO:0008006" key="5">
    <source>
        <dbReference type="Google" id="ProtNLM"/>
    </source>
</evidence>
<dbReference type="STRING" id="1160509.A0A3N4HNL0"/>
<dbReference type="EMBL" id="ML119764">
    <property type="protein sequence ID" value="RPA75415.1"/>
    <property type="molecule type" value="Genomic_DNA"/>
</dbReference>
<sequence length="447" mass="49794">MMSPPPNWASEVGLSPRAARFLWWGLSAKTRSTYNTAYQSYRQFCLLAGFTRPLPATVQTLCEWAAELAHCHSVKHSTIKTYLTALRSFHVDIGYPVTGFTDPKLRRLLDGIKKLQPVDPQSHSLPIQRERLPVTRDILIRLLQELNTHASPSLLLRAQQTPHQLTPFQFDSLSLFASFCTAFAGFLRIGEFTWELEELKKFGASFSEWFVTGNSIRLAKALPLHFTRQAILPVQSPPFGLIWLLANTTWPNFSLAHPTLPPQYTPSLCSFAPQAKLLHDVTLSTPFDSSSQSWVSPGSFLDTAFEEEPPPGRELLAFSRTRSKPLGDGNPARTSVISTTTTALSTATTAIKLSNLLRSSALPESTFLTHLAHSFPLPQRLSSSYLLSVLVLSSRARSFSPFRQSVWVPCLGGPTRRLEAVEASTHSSRQSNVARLDDRGWKAPNPW</sequence>
<evidence type="ECO:0000256" key="1">
    <source>
        <dbReference type="ARBA" id="ARBA00023125"/>
    </source>
</evidence>
<proteinExistence type="predicted"/>
<dbReference type="GO" id="GO:0003677">
    <property type="term" value="F:DNA binding"/>
    <property type="evidence" value="ECO:0007669"/>
    <property type="project" value="UniProtKB-KW"/>
</dbReference>
<dbReference type="Gene3D" id="1.10.150.130">
    <property type="match status" value="1"/>
</dbReference>
<evidence type="ECO:0000256" key="2">
    <source>
        <dbReference type="SAM" id="MobiDB-lite"/>
    </source>
</evidence>
<organism evidence="3 4">
    <name type="scientific">Ascobolus immersus RN42</name>
    <dbReference type="NCBI Taxonomy" id="1160509"/>
    <lineage>
        <taxon>Eukaryota</taxon>
        <taxon>Fungi</taxon>
        <taxon>Dikarya</taxon>
        <taxon>Ascomycota</taxon>
        <taxon>Pezizomycotina</taxon>
        <taxon>Pezizomycetes</taxon>
        <taxon>Pezizales</taxon>
        <taxon>Ascobolaceae</taxon>
        <taxon>Ascobolus</taxon>
    </lineage>
</organism>
<evidence type="ECO:0000313" key="3">
    <source>
        <dbReference type="EMBL" id="RPA75415.1"/>
    </source>
</evidence>
<keyword evidence="1" id="KW-0238">DNA-binding</keyword>